<evidence type="ECO:0000313" key="1">
    <source>
        <dbReference type="EMBL" id="CRL44647.1"/>
    </source>
</evidence>
<dbReference type="AlphaFoldDB" id="A0A193QHJ0"/>
<dbReference type="RefSeq" id="WP_041866728.1">
    <property type="nucleotide sequence ID" value="NC_007712.1"/>
</dbReference>
<dbReference type="EMBL" id="LN854557">
    <property type="protein sequence ID" value="CRL44647.1"/>
    <property type="molecule type" value="Genomic_DNA"/>
</dbReference>
<name>A0A193QHJ0_SODGM</name>
<reference evidence="1 2" key="1">
    <citation type="submission" date="2015-05" db="EMBL/GenBank/DDBJ databases">
        <authorList>
            <person name="Goodhead I."/>
        </authorList>
    </citation>
    <scope>NUCLEOTIDE SEQUENCE [LARGE SCALE GENOMIC DNA]</scope>
    <source>
        <strain evidence="2">morsitans</strain>
    </source>
</reference>
<organism evidence="1 2">
    <name type="scientific">Sodalis glossinidius (strain morsitans)</name>
    <dbReference type="NCBI Taxonomy" id="343509"/>
    <lineage>
        <taxon>Bacteria</taxon>
        <taxon>Pseudomonadati</taxon>
        <taxon>Pseudomonadota</taxon>
        <taxon>Gammaproteobacteria</taxon>
        <taxon>Enterobacterales</taxon>
        <taxon>Bruguierivoracaceae</taxon>
        <taxon>Sodalis</taxon>
    </lineage>
</organism>
<accession>A0A193QHJ0</accession>
<protein>
    <submittedName>
        <fullName evidence="1">Uncharacterized protein</fullName>
    </submittedName>
</protein>
<evidence type="ECO:0000313" key="2">
    <source>
        <dbReference type="Proteomes" id="UP000245838"/>
    </source>
</evidence>
<gene>
    <name evidence="1" type="ORF">SGGMMB4_01856</name>
</gene>
<proteinExistence type="predicted"/>
<dbReference type="BioCyc" id="SGLO343509:SGP1_RS06850-MONOMER"/>
<dbReference type="Proteomes" id="UP000245838">
    <property type="component" value="Chromosome sggmmb4_Chromosome"/>
</dbReference>
<sequence length="70" mass="7366">MNQLVKLLPGAYLDPAEISVVRVVGEDVYVGLGDGAHFLRLASVAGSVDTVAETLVSRINAVLAERHHGV</sequence>